<reference evidence="1 2" key="1">
    <citation type="submission" date="2016-10" db="EMBL/GenBank/DDBJ databases">
        <authorList>
            <person name="de Groot N.N."/>
        </authorList>
    </citation>
    <scope>NUCLEOTIDE SEQUENCE [LARGE SCALE GENOMIC DNA]</scope>
    <source>
        <strain evidence="1 2">DSM 10495</strain>
    </source>
</reference>
<evidence type="ECO:0000313" key="1">
    <source>
        <dbReference type="EMBL" id="SEB29823.1"/>
    </source>
</evidence>
<gene>
    <name evidence="1" type="ORF">SAMN04489745_0084</name>
</gene>
<dbReference type="AlphaFoldDB" id="A0A1H4I776"/>
<sequence>MSQIALNIAGYEQQSYWGHEEGAPIMFAQLWRNGSTQDEPEIWIKENNVSAFVTELASAVDPAMTFEDVFFLLVEDEYFPKPLELPFGAYVAQCRKVGFLNRALRSTVPWVRFEAENSPYLPDAALPAEPEVPQAKGWLARLFSRR</sequence>
<keyword evidence="2" id="KW-1185">Reference proteome</keyword>
<dbReference type="RefSeq" id="WP_066217235.1">
    <property type="nucleotide sequence ID" value="NZ_FNSN01000002.1"/>
</dbReference>
<proteinExistence type="predicted"/>
<organism evidence="1 2">
    <name type="scientific">Arthrobacter woluwensis</name>
    <dbReference type="NCBI Taxonomy" id="156980"/>
    <lineage>
        <taxon>Bacteria</taxon>
        <taxon>Bacillati</taxon>
        <taxon>Actinomycetota</taxon>
        <taxon>Actinomycetes</taxon>
        <taxon>Micrococcales</taxon>
        <taxon>Micrococcaceae</taxon>
        <taxon>Arthrobacter</taxon>
    </lineage>
</organism>
<evidence type="ECO:0000313" key="2">
    <source>
        <dbReference type="Proteomes" id="UP000182652"/>
    </source>
</evidence>
<dbReference type="STRING" id="156980.SAMN04489745_0084"/>
<protein>
    <submittedName>
        <fullName evidence="1">Uncharacterized protein</fullName>
    </submittedName>
</protein>
<accession>A0A1H4I776</accession>
<name>A0A1H4I776_9MICC</name>
<dbReference type="Proteomes" id="UP000182652">
    <property type="component" value="Unassembled WGS sequence"/>
</dbReference>
<dbReference type="EMBL" id="FNSN01000002">
    <property type="protein sequence ID" value="SEB29823.1"/>
    <property type="molecule type" value="Genomic_DNA"/>
</dbReference>